<sequence>MAHMCLPHKALLGYHSIDEICSYWIALDKNPWRSDDFGPIIYPLCMPPLPLDNTRLSSKMTEYDGDDKDVVVDQQSTYQGTKPTYTTTEGQVLDDLDAEDNISDSVGVSSPIQKSDDEQTPPAKTSCTNDKTQ</sequence>
<dbReference type="Proteomes" id="UP001056120">
    <property type="component" value="Linkage Group LG19"/>
</dbReference>
<evidence type="ECO:0000313" key="2">
    <source>
        <dbReference type="Proteomes" id="UP001056120"/>
    </source>
</evidence>
<organism evidence="1 2">
    <name type="scientific">Smallanthus sonchifolius</name>
    <dbReference type="NCBI Taxonomy" id="185202"/>
    <lineage>
        <taxon>Eukaryota</taxon>
        <taxon>Viridiplantae</taxon>
        <taxon>Streptophyta</taxon>
        <taxon>Embryophyta</taxon>
        <taxon>Tracheophyta</taxon>
        <taxon>Spermatophyta</taxon>
        <taxon>Magnoliopsida</taxon>
        <taxon>eudicotyledons</taxon>
        <taxon>Gunneridae</taxon>
        <taxon>Pentapetalae</taxon>
        <taxon>asterids</taxon>
        <taxon>campanulids</taxon>
        <taxon>Asterales</taxon>
        <taxon>Asteraceae</taxon>
        <taxon>Asteroideae</taxon>
        <taxon>Heliantheae alliance</taxon>
        <taxon>Millerieae</taxon>
        <taxon>Smallanthus</taxon>
    </lineage>
</organism>
<name>A0ACB9DDB8_9ASTR</name>
<reference evidence="1 2" key="2">
    <citation type="journal article" date="2022" name="Mol. Ecol. Resour.">
        <title>The genomes of chicory, endive, great burdock and yacon provide insights into Asteraceae paleo-polyploidization history and plant inulin production.</title>
        <authorList>
            <person name="Fan W."/>
            <person name="Wang S."/>
            <person name="Wang H."/>
            <person name="Wang A."/>
            <person name="Jiang F."/>
            <person name="Liu H."/>
            <person name="Zhao H."/>
            <person name="Xu D."/>
            <person name="Zhang Y."/>
        </authorList>
    </citation>
    <scope>NUCLEOTIDE SEQUENCE [LARGE SCALE GENOMIC DNA]</scope>
    <source>
        <strain evidence="2">cv. Yunnan</strain>
        <tissue evidence="1">Leaves</tissue>
    </source>
</reference>
<gene>
    <name evidence="1" type="ORF">L1987_57661</name>
</gene>
<keyword evidence="2" id="KW-1185">Reference proteome</keyword>
<evidence type="ECO:0000313" key="1">
    <source>
        <dbReference type="EMBL" id="KAI3744577.1"/>
    </source>
</evidence>
<protein>
    <submittedName>
        <fullName evidence="1">Uncharacterized protein</fullName>
    </submittedName>
</protein>
<reference evidence="2" key="1">
    <citation type="journal article" date="2022" name="Mol. Ecol. Resour.">
        <title>The genomes of chicory, endive, great burdock and yacon provide insights into Asteraceae palaeo-polyploidization history and plant inulin production.</title>
        <authorList>
            <person name="Fan W."/>
            <person name="Wang S."/>
            <person name="Wang H."/>
            <person name="Wang A."/>
            <person name="Jiang F."/>
            <person name="Liu H."/>
            <person name="Zhao H."/>
            <person name="Xu D."/>
            <person name="Zhang Y."/>
        </authorList>
    </citation>
    <scope>NUCLEOTIDE SEQUENCE [LARGE SCALE GENOMIC DNA]</scope>
    <source>
        <strain evidence="2">cv. Yunnan</strain>
    </source>
</reference>
<dbReference type="EMBL" id="CM042036">
    <property type="protein sequence ID" value="KAI3744577.1"/>
    <property type="molecule type" value="Genomic_DNA"/>
</dbReference>
<accession>A0ACB9DDB8</accession>
<proteinExistence type="predicted"/>
<comment type="caution">
    <text evidence="1">The sequence shown here is derived from an EMBL/GenBank/DDBJ whole genome shotgun (WGS) entry which is preliminary data.</text>
</comment>